<keyword evidence="1" id="KW-0472">Membrane</keyword>
<dbReference type="EMBL" id="LT603033">
    <property type="protein sequence ID" value="SCA80532.1"/>
    <property type="molecule type" value="Genomic_DNA"/>
</dbReference>
<proteinExistence type="predicted"/>
<keyword evidence="1" id="KW-1133">Transmembrane helix</keyword>
<feature type="transmembrane region" description="Helical" evidence="1">
    <location>
        <begin position="12"/>
        <end position="35"/>
    </location>
</feature>
<accession>A0A1C3S7T1</accession>
<evidence type="ECO:0000313" key="2">
    <source>
        <dbReference type="EMBL" id="SCA80532.1"/>
    </source>
</evidence>
<dbReference type="Proteomes" id="UP000279386">
    <property type="component" value="Segment"/>
</dbReference>
<gene>
    <name evidence="2" type="ORF">PSLUR01_00555</name>
</gene>
<evidence type="ECO:0000256" key="1">
    <source>
        <dbReference type="SAM" id="Phobius"/>
    </source>
</evidence>
<reference evidence="2 3" key="1">
    <citation type="submission" date="2016-07" db="EMBL/GenBank/DDBJ databases">
        <authorList>
            <person name="Millard A."/>
        </authorList>
    </citation>
    <scope>NUCLEOTIDE SEQUENCE [LARGE SCALE GENOMIC DNA]</scope>
</reference>
<protein>
    <submittedName>
        <fullName evidence="2">Uncharacterized protein</fullName>
    </submittedName>
</protein>
<sequence>MIILQVMWIDIILTFICSGYIGFASILYCISLVVLGLMVHLHKTLIHCIKIKEKEIINDLPLITSLFPIGKNTYINIFMSTIIHSIISVSLLGMPLLGLGIVILSMYRIKNEKDLEELVCQK</sequence>
<feature type="transmembrane region" description="Helical" evidence="1">
    <location>
        <begin position="82"/>
        <end position="104"/>
    </location>
</feature>
<name>A0A1C3S7T1_9CAUD</name>
<organism evidence="2 3">
    <name type="scientific">Escherichia phage vB_Eco_slurp01</name>
    <dbReference type="NCBI Taxonomy" id="1874688"/>
    <lineage>
        <taxon>Viruses</taxon>
        <taxon>Duplodnaviria</taxon>
        <taxon>Heunggongvirae</taxon>
        <taxon>Uroviricota</taxon>
        <taxon>Caudoviricetes</taxon>
        <taxon>Asteriusvirus</taxon>
        <taxon>Asteriusvirus PBECO4</taxon>
    </lineage>
</organism>
<evidence type="ECO:0000313" key="3">
    <source>
        <dbReference type="Proteomes" id="UP000279386"/>
    </source>
</evidence>
<keyword evidence="1" id="KW-0812">Transmembrane</keyword>